<dbReference type="RefSeq" id="WP_161746393.1">
    <property type="nucleotide sequence ID" value="NZ_JAAAMV010000027.1"/>
</dbReference>
<keyword evidence="3 4" id="KW-0472">Membrane</keyword>
<evidence type="ECO:0000256" key="1">
    <source>
        <dbReference type="ARBA" id="ARBA00004236"/>
    </source>
</evidence>
<evidence type="ECO:0000259" key="5">
    <source>
        <dbReference type="PROSITE" id="PS50885"/>
    </source>
</evidence>
<proteinExistence type="predicted"/>
<evidence type="ECO:0000313" key="6">
    <source>
        <dbReference type="EMBL" id="NBD27367.1"/>
    </source>
</evidence>
<feature type="transmembrane region" description="Helical" evidence="4">
    <location>
        <begin position="73"/>
        <end position="98"/>
    </location>
</feature>
<name>A0ABW9XXC4_9BACL</name>
<feature type="domain" description="HAMP" evidence="5">
    <location>
        <begin position="95"/>
        <end position="147"/>
    </location>
</feature>
<reference evidence="6 7" key="1">
    <citation type="submission" date="2020-01" db="EMBL/GenBank/DDBJ databases">
        <title>Paenibacillus soybeanensis sp. nov. isolated from the nodules of soybean (Glycine max(L.) Merr).</title>
        <authorList>
            <person name="Wang H."/>
        </authorList>
    </citation>
    <scope>NUCLEOTIDE SEQUENCE [LARGE SCALE GENOMIC DNA]</scope>
    <source>
        <strain evidence="6 7">T1</strain>
    </source>
</reference>
<dbReference type="PANTHER" id="PTHR32089">
    <property type="entry name" value="METHYL-ACCEPTING CHEMOTAXIS PROTEIN MCPB"/>
    <property type="match status" value="1"/>
</dbReference>
<dbReference type="InterPro" id="IPR003660">
    <property type="entry name" value="HAMP_dom"/>
</dbReference>
<dbReference type="CDD" id="cd06225">
    <property type="entry name" value="HAMP"/>
    <property type="match status" value="1"/>
</dbReference>
<evidence type="ECO:0000256" key="4">
    <source>
        <dbReference type="SAM" id="Phobius"/>
    </source>
</evidence>
<dbReference type="Gene3D" id="6.10.340.10">
    <property type="match status" value="1"/>
</dbReference>
<evidence type="ECO:0000313" key="7">
    <source>
        <dbReference type="Proteomes" id="UP000665561"/>
    </source>
</evidence>
<keyword evidence="4" id="KW-1133">Transmembrane helix</keyword>
<comment type="caution">
    <text evidence="6">The sequence shown here is derived from an EMBL/GenBank/DDBJ whole genome shotgun (WGS) entry which is preliminary data.</text>
</comment>
<sequence length="198" mass="20751">MDANNRYIYSADASRIGQDAGIKLGADSTGSLRDEASRDATLAFYDQSAVNGWRIVGTVPLRSLVSGVGKISAVTWVVAAVAALLACGIGLFVVRIIATPLGRLRTLMNEGEAGNLSVRAAIRSKDEIGQLAQSFNKMMAQITFLVEQMRISANDVLRTAEALTETSTNTAGAVMEISAATGHIAGSAANLTMEAEKS</sequence>
<keyword evidence="4" id="KW-0812">Transmembrane</keyword>
<dbReference type="SMART" id="SM00304">
    <property type="entry name" value="HAMP"/>
    <property type="match status" value="1"/>
</dbReference>
<dbReference type="Proteomes" id="UP000665561">
    <property type="component" value="Unassembled WGS sequence"/>
</dbReference>
<dbReference type="Pfam" id="PF00672">
    <property type="entry name" value="HAMP"/>
    <property type="match status" value="1"/>
</dbReference>
<dbReference type="SUPFAM" id="SSF158472">
    <property type="entry name" value="HAMP domain-like"/>
    <property type="match status" value="1"/>
</dbReference>
<gene>
    <name evidence="6" type="ORF">GT019_26140</name>
</gene>
<dbReference type="PANTHER" id="PTHR32089:SF112">
    <property type="entry name" value="LYSOZYME-LIKE PROTEIN-RELATED"/>
    <property type="match status" value="1"/>
</dbReference>
<keyword evidence="7" id="KW-1185">Reference proteome</keyword>
<accession>A0ABW9XXC4</accession>
<evidence type="ECO:0000256" key="3">
    <source>
        <dbReference type="ARBA" id="ARBA00023136"/>
    </source>
</evidence>
<protein>
    <submittedName>
        <fullName evidence="6">HAMP domain-containing protein</fullName>
    </submittedName>
</protein>
<keyword evidence="2" id="KW-1003">Cell membrane</keyword>
<dbReference type="PROSITE" id="PS50885">
    <property type="entry name" value="HAMP"/>
    <property type="match status" value="1"/>
</dbReference>
<organism evidence="6 7">
    <name type="scientific">Paenibacillus glycinis</name>
    <dbReference type="NCBI Taxonomy" id="2697035"/>
    <lineage>
        <taxon>Bacteria</taxon>
        <taxon>Bacillati</taxon>
        <taxon>Bacillota</taxon>
        <taxon>Bacilli</taxon>
        <taxon>Bacillales</taxon>
        <taxon>Paenibacillaceae</taxon>
        <taxon>Paenibacillus</taxon>
    </lineage>
</organism>
<dbReference type="EMBL" id="JAAAMV010000027">
    <property type="protein sequence ID" value="NBD27367.1"/>
    <property type="molecule type" value="Genomic_DNA"/>
</dbReference>
<comment type="subcellular location">
    <subcellularLocation>
        <location evidence="1">Cell membrane</location>
    </subcellularLocation>
</comment>
<evidence type="ECO:0000256" key="2">
    <source>
        <dbReference type="ARBA" id="ARBA00022475"/>
    </source>
</evidence>